<dbReference type="OrthoDB" id="6220758at2759"/>
<sequence length="445" mass="48937">MNPATIVLDNGAHSIKASLSSSSDVPAIFPNAIIRSKGDKATYIGHHAEKCENYAGLRYRRPFERGMLVDWDAQEAIWHEMYEDSEAIFGVDTRKCALAMTEPYFNLPNVQSVYDQFVFEEYGFGAYHRCAPVAHILRGDLFGNDEPPPECAIVVDCGFSYTHVVPLLEGEIMWSAVRRIDIGGKLLTNHLKEQISFRQWDMLDETCIVEKIKEEACFVSADFGGDVEMSIRSDNPIALEYVLPDIAARRPGYVRNKGGNGTGTGQATQTPRAPGEQVLEMDRMRFQVPEVVFTPGYIGLNQQGLPQTIQTVINLMPEDLRGLFWANVGLVGGSTGCVGFGGRVYDELRALAPPECVVRVYRAENPTTAPFTSLRAFASSPDFSAAMGMGVVTKAEYEEVGSDGLRGRFRGWDVGLGREEGGGLGWRSVRGSGAEEGDWSMDDSS</sequence>
<dbReference type="Gene3D" id="2.30.36.70">
    <property type="entry name" value="Actin, Chain A, domain 2"/>
    <property type="match status" value="1"/>
</dbReference>
<gene>
    <name evidence="9" type="ORF">BDV98DRAFT_513505</name>
</gene>
<dbReference type="STRING" id="1884261.A0A5C3Q7I5"/>
<keyword evidence="4" id="KW-0963">Cytoplasm</keyword>
<feature type="region of interest" description="Disordered" evidence="8">
    <location>
        <begin position="425"/>
        <end position="445"/>
    </location>
</feature>
<dbReference type="Gene3D" id="3.30.420.40">
    <property type="match status" value="2"/>
</dbReference>
<evidence type="ECO:0000256" key="8">
    <source>
        <dbReference type="SAM" id="MobiDB-lite"/>
    </source>
</evidence>
<dbReference type="CDD" id="cd10210">
    <property type="entry name" value="ASKHA_NBD_Arp6"/>
    <property type="match status" value="1"/>
</dbReference>
<comment type="similarity">
    <text evidence="2">Belongs to the actin family. ARP6 subfamily.</text>
</comment>
<feature type="compositionally biased region" description="Acidic residues" evidence="8">
    <location>
        <begin position="435"/>
        <end position="445"/>
    </location>
</feature>
<reference evidence="9 10" key="1">
    <citation type="journal article" date="2019" name="Nat. Ecol. Evol.">
        <title>Megaphylogeny resolves global patterns of mushroom evolution.</title>
        <authorList>
            <person name="Varga T."/>
            <person name="Krizsan K."/>
            <person name="Foldi C."/>
            <person name="Dima B."/>
            <person name="Sanchez-Garcia M."/>
            <person name="Sanchez-Ramirez S."/>
            <person name="Szollosi G.J."/>
            <person name="Szarkandi J.G."/>
            <person name="Papp V."/>
            <person name="Albert L."/>
            <person name="Andreopoulos W."/>
            <person name="Angelini C."/>
            <person name="Antonin V."/>
            <person name="Barry K.W."/>
            <person name="Bougher N.L."/>
            <person name="Buchanan P."/>
            <person name="Buyck B."/>
            <person name="Bense V."/>
            <person name="Catcheside P."/>
            <person name="Chovatia M."/>
            <person name="Cooper J."/>
            <person name="Damon W."/>
            <person name="Desjardin D."/>
            <person name="Finy P."/>
            <person name="Geml J."/>
            <person name="Haridas S."/>
            <person name="Hughes K."/>
            <person name="Justo A."/>
            <person name="Karasinski D."/>
            <person name="Kautmanova I."/>
            <person name="Kiss B."/>
            <person name="Kocsube S."/>
            <person name="Kotiranta H."/>
            <person name="LaButti K.M."/>
            <person name="Lechner B.E."/>
            <person name="Liimatainen K."/>
            <person name="Lipzen A."/>
            <person name="Lukacs Z."/>
            <person name="Mihaltcheva S."/>
            <person name="Morgado L.N."/>
            <person name="Niskanen T."/>
            <person name="Noordeloos M.E."/>
            <person name="Ohm R.A."/>
            <person name="Ortiz-Santana B."/>
            <person name="Ovrebo C."/>
            <person name="Racz N."/>
            <person name="Riley R."/>
            <person name="Savchenko A."/>
            <person name="Shiryaev A."/>
            <person name="Soop K."/>
            <person name="Spirin V."/>
            <person name="Szebenyi C."/>
            <person name="Tomsovsky M."/>
            <person name="Tulloss R.E."/>
            <person name="Uehling J."/>
            <person name="Grigoriev I.V."/>
            <person name="Vagvolgyi C."/>
            <person name="Papp T."/>
            <person name="Martin F.M."/>
            <person name="Miettinen O."/>
            <person name="Hibbett D.S."/>
            <person name="Nagy L.G."/>
        </authorList>
    </citation>
    <scope>NUCLEOTIDE SEQUENCE [LARGE SCALE GENOMIC DNA]</scope>
    <source>
        <strain evidence="9 10">CBS 309.79</strain>
    </source>
</reference>
<evidence type="ECO:0000256" key="2">
    <source>
        <dbReference type="ARBA" id="ARBA00005665"/>
    </source>
</evidence>
<dbReference type="SUPFAM" id="SSF53067">
    <property type="entry name" value="Actin-like ATPase domain"/>
    <property type="match status" value="2"/>
</dbReference>
<comment type="subcellular location">
    <subcellularLocation>
        <location evidence="1">Cytoplasm</location>
    </subcellularLocation>
</comment>
<comment type="subunit">
    <text evidence="6">Component of the SWR1 chromatin remodeling complex.</text>
</comment>
<dbReference type="PANTHER" id="PTHR11937">
    <property type="entry name" value="ACTIN"/>
    <property type="match status" value="1"/>
</dbReference>
<dbReference type="GO" id="GO:0005737">
    <property type="term" value="C:cytoplasm"/>
    <property type="evidence" value="ECO:0007669"/>
    <property type="project" value="UniProtKB-SubCell"/>
</dbReference>
<dbReference type="SMART" id="SM00268">
    <property type="entry name" value="ACTIN"/>
    <property type="match status" value="1"/>
</dbReference>
<evidence type="ECO:0000313" key="10">
    <source>
        <dbReference type="Proteomes" id="UP000305067"/>
    </source>
</evidence>
<evidence type="ECO:0000313" key="9">
    <source>
        <dbReference type="EMBL" id="TFK97721.1"/>
    </source>
</evidence>
<dbReference type="Gene3D" id="3.90.640.10">
    <property type="entry name" value="Actin, Chain A, domain 4"/>
    <property type="match status" value="1"/>
</dbReference>
<keyword evidence="10" id="KW-1185">Reference proteome</keyword>
<evidence type="ECO:0000256" key="6">
    <source>
        <dbReference type="ARBA" id="ARBA00063309"/>
    </source>
</evidence>
<dbReference type="InterPro" id="IPR004000">
    <property type="entry name" value="Actin"/>
</dbReference>
<dbReference type="Pfam" id="PF00022">
    <property type="entry name" value="Actin"/>
    <property type="match status" value="1"/>
</dbReference>
<evidence type="ECO:0000256" key="7">
    <source>
        <dbReference type="ARBA" id="ARBA00073820"/>
    </source>
</evidence>
<dbReference type="Proteomes" id="UP000305067">
    <property type="component" value="Unassembled WGS sequence"/>
</dbReference>
<comment type="function">
    <text evidence="5">Component of the SWR1 complex which mediates the ATP-dependent exchange of histone H2A for the H2A variant HZT1 leading to transcriptional regulation of selected genes by chromatin remodeling. Involved in chromosome stability.</text>
</comment>
<evidence type="ECO:0000256" key="5">
    <source>
        <dbReference type="ARBA" id="ARBA00025222"/>
    </source>
</evidence>
<evidence type="ECO:0000256" key="1">
    <source>
        <dbReference type="ARBA" id="ARBA00004496"/>
    </source>
</evidence>
<dbReference type="EMBL" id="ML178845">
    <property type="protein sequence ID" value="TFK97721.1"/>
    <property type="molecule type" value="Genomic_DNA"/>
</dbReference>
<dbReference type="FunFam" id="3.90.640.10:FF:000014">
    <property type="entry name" value="Putative actin-related protein 6"/>
    <property type="match status" value="1"/>
</dbReference>
<evidence type="ECO:0000256" key="4">
    <source>
        <dbReference type="ARBA" id="ARBA00022490"/>
    </source>
</evidence>
<proteinExistence type="inferred from homology"/>
<evidence type="ECO:0000256" key="3">
    <source>
        <dbReference type="ARBA" id="ARBA00018633"/>
    </source>
</evidence>
<dbReference type="InterPro" id="IPR043129">
    <property type="entry name" value="ATPase_NBD"/>
</dbReference>
<name>A0A5C3Q7I5_9AGAR</name>
<organism evidence="9 10">
    <name type="scientific">Pterulicium gracile</name>
    <dbReference type="NCBI Taxonomy" id="1884261"/>
    <lineage>
        <taxon>Eukaryota</taxon>
        <taxon>Fungi</taxon>
        <taxon>Dikarya</taxon>
        <taxon>Basidiomycota</taxon>
        <taxon>Agaricomycotina</taxon>
        <taxon>Agaricomycetes</taxon>
        <taxon>Agaricomycetidae</taxon>
        <taxon>Agaricales</taxon>
        <taxon>Pleurotineae</taxon>
        <taxon>Pterulaceae</taxon>
        <taxon>Pterulicium</taxon>
    </lineage>
</organism>
<protein>
    <recommendedName>
        <fullName evidence="3">Actin-like protein ARP6</fullName>
    </recommendedName>
    <alternativeName>
        <fullName evidence="7">Actin-like protein arp6</fullName>
    </alternativeName>
</protein>
<accession>A0A5C3Q7I5</accession>
<dbReference type="GO" id="GO:0005634">
    <property type="term" value="C:nucleus"/>
    <property type="evidence" value="ECO:0007669"/>
    <property type="project" value="UniProtKB-ARBA"/>
</dbReference>
<dbReference type="AlphaFoldDB" id="A0A5C3Q7I5"/>